<evidence type="ECO:0000313" key="3">
    <source>
        <dbReference type="Proteomes" id="UP000218334"/>
    </source>
</evidence>
<sequence>MAWFFGLSWIEYLIFVVNGVIYMLRPVEGGTLDVRIACLASSATSPILDGEMDLSLTRFIIYDDTQAFRLCKQTEEDLSMPRSQIWNPSELQIR</sequence>
<evidence type="ECO:0000256" key="1">
    <source>
        <dbReference type="SAM" id="Phobius"/>
    </source>
</evidence>
<keyword evidence="1" id="KW-0812">Transmembrane</keyword>
<keyword evidence="1" id="KW-0472">Membrane</keyword>
<organism evidence="2 3">
    <name type="scientific">Armillaria solidipes</name>
    <dbReference type="NCBI Taxonomy" id="1076256"/>
    <lineage>
        <taxon>Eukaryota</taxon>
        <taxon>Fungi</taxon>
        <taxon>Dikarya</taxon>
        <taxon>Basidiomycota</taxon>
        <taxon>Agaricomycotina</taxon>
        <taxon>Agaricomycetes</taxon>
        <taxon>Agaricomycetidae</taxon>
        <taxon>Agaricales</taxon>
        <taxon>Marasmiineae</taxon>
        <taxon>Physalacriaceae</taxon>
        <taxon>Armillaria</taxon>
    </lineage>
</organism>
<gene>
    <name evidence="2" type="ORF">ARMSODRAFT_1022213</name>
</gene>
<dbReference type="AlphaFoldDB" id="A0A2H3B952"/>
<name>A0A2H3B952_9AGAR</name>
<accession>A0A2H3B952</accession>
<keyword evidence="3" id="KW-1185">Reference proteome</keyword>
<dbReference type="EMBL" id="KZ293445">
    <property type="protein sequence ID" value="PBK65404.1"/>
    <property type="molecule type" value="Genomic_DNA"/>
</dbReference>
<keyword evidence="1" id="KW-1133">Transmembrane helix</keyword>
<reference evidence="3" key="1">
    <citation type="journal article" date="2017" name="Nat. Ecol. Evol.">
        <title>Genome expansion and lineage-specific genetic innovations in the forest pathogenic fungi Armillaria.</title>
        <authorList>
            <person name="Sipos G."/>
            <person name="Prasanna A.N."/>
            <person name="Walter M.C."/>
            <person name="O'Connor E."/>
            <person name="Balint B."/>
            <person name="Krizsan K."/>
            <person name="Kiss B."/>
            <person name="Hess J."/>
            <person name="Varga T."/>
            <person name="Slot J."/>
            <person name="Riley R."/>
            <person name="Boka B."/>
            <person name="Rigling D."/>
            <person name="Barry K."/>
            <person name="Lee J."/>
            <person name="Mihaltcheva S."/>
            <person name="LaButti K."/>
            <person name="Lipzen A."/>
            <person name="Waldron R."/>
            <person name="Moloney N.M."/>
            <person name="Sperisen C."/>
            <person name="Kredics L."/>
            <person name="Vagvoelgyi C."/>
            <person name="Patrignani A."/>
            <person name="Fitzpatrick D."/>
            <person name="Nagy I."/>
            <person name="Doyle S."/>
            <person name="Anderson J.B."/>
            <person name="Grigoriev I.V."/>
            <person name="Gueldener U."/>
            <person name="Muensterkoetter M."/>
            <person name="Nagy L.G."/>
        </authorList>
    </citation>
    <scope>NUCLEOTIDE SEQUENCE [LARGE SCALE GENOMIC DNA]</scope>
    <source>
        <strain evidence="3">28-4</strain>
    </source>
</reference>
<feature type="transmembrane region" description="Helical" evidence="1">
    <location>
        <begin position="6"/>
        <end position="24"/>
    </location>
</feature>
<evidence type="ECO:0000313" key="2">
    <source>
        <dbReference type="EMBL" id="PBK65404.1"/>
    </source>
</evidence>
<dbReference type="Proteomes" id="UP000218334">
    <property type="component" value="Unassembled WGS sequence"/>
</dbReference>
<proteinExistence type="predicted"/>
<protein>
    <submittedName>
        <fullName evidence="2">Uncharacterized protein</fullName>
    </submittedName>
</protein>